<sequence length="94" mass="10776">MVEAFIWRRIVHTSCLFPPNGPFEALFSDQHGGSSRPNTRSFSSLPAEELPHFWVELPSYDQSHSLRVLPEQVSTIPCMITALFKQFLARKIFV</sequence>
<protein>
    <submittedName>
        <fullName evidence="1">Tfiih, polypeptide, putative</fullName>
    </submittedName>
</protein>
<name>A0A0A9G5X1_ARUDO</name>
<evidence type="ECO:0000313" key="1">
    <source>
        <dbReference type="EMBL" id="JAE19897.1"/>
    </source>
</evidence>
<accession>A0A0A9G5X1</accession>
<dbReference type="AlphaFoldDB" id="A0A0A9G5X1"/>
<organism evidence="1">
    <name type="scientific">Arundo donax</name>
    <name type="common">Giant reed</name>
    <name type="synonym">Donax arundinaceus</name>
    <dbReference type="NCBI Taxonomy" id="35708"/>
    <lineage>
        <taxon>Eukaryota</taxon>
        <taxon>Viridiplantae</taxon>
        <taxon>Streptophyta</taxon>
        <taxon>Embryophyta</taxon>
        <taxon>Tracheophyta</taxon>
        <taxon>Spermatophyta</taxon>
        <taxon>Magnoliopsida</taxon>
        <taxon>Liliopsida</taxon>
        <taxon>Poales</taxon>
        <taxon>Poaceae</taxon>
        <taxon>PACMAD clade</taxon>
        <taxon>Arundinoideae</taxon>
        <taxon>Arundineae</taxon>
        <taxon>Arundo</taxon>
    </lineage>
</organism>
<reference evidence="1" key="1">
    <citation type="submission" date="2014-09" db="EMBL/GenBank/DDBJ databases">
        <authorList>
            <person name="Magalhaes I.L.F."/>
            <person name="Oliveira U."/>
            <person name="Santos F.R."/>
            <person name="Vidigal T.H.D.A."/>
            <person name="Brescovit A.D."/>
            <person name="Santos A.J."/>
        </authorList>
    </citation>
    <scope>NUCLEOTIDE SEQUENCE</scope>
    <source>
        <tissue evidence="1">Shoot tissue taken approximately 20 cm above the soil surface</tissue>
    </source>
</reference>
<dbReference type="EMBL" id="GBRH01177999">
    <property type="protein sequence ID" value="JAE19897.1"/>
    <property type="molecule type" value="Transcribed_RNA"/>
</dbReference>
<reference evidence="1" key="2">
    <citation type="journal article" date="2015" name="Data Brief">
        <title>Shoot transcriptome of the giant reed, Arundo donax.</title>
        <authorList>
            <person name="Barrero R.A."/>
            <person name="Guerrero F.D."/>
            <person name="Moolhuijzen P."/>
            <person name="Goolsby J.A."/>
            <person name="Tidwell J."/>
            <person name="Bellgard S.E."/>
            <person name="Bellgard M.I."/>
        </authorList>
    </citation>
    <scope>NUCLEOTIDE SEQUENCE</scope>
    <source>
        <tissue evidence="1">Shoot tissue taken approximately 20 cm above the soil surface</tissue>
    </source>
</reference>
<proteinExistence type="predicted"/>